<keyword evidence="12" id="KW-1185">Reference proteome</keyword>
<dbReference type="PANTHER" id="PTHR30033:SF1">
    <property type="entry name" value="FLAGELLAR HOOK-ASSOCIATED PROTEIN 1"/>
    <property type="match status" value="1"/>
</dbReference>
<evidence type="ECO:0000256" key="7">
    <source>
        <dbReference type="RuleBase" id="RU362065"/>
    </source>
</evidence>
<evidence type="ECO:0000259" key="9">
    <source>
        <dbReference type="Pfam" id="PF06429"/>
    </source>
</evidence>
<evidence type="ECO:0000313" key="11">
    <source>
        <dbReference type="EMBL" id="BDU68919.1"/>
    </source>
</evidence>
<dbReference type="NCBIfam" id="TIGR02492">
    <property type="entry name" value="flgK_ends"/>
    <property type="match status" value="1"/>
</dbReference>
<evidence type="ECO:0000256" key="2">
    <source>
        <dbReference type="ARBA" id="ARBA00004613"/>
    </source>
</evidence>
<proteinExistence type="inferred from homology"/>
<evidence type="ECO:0000259" key="10">
    <source>
        <dbReference type="Pfam" id="PF22638"/>
    </source>
</evidence>
<dbReference type="Proteomes" id="UP001242010">
    <property type="component" value="Chromosome"/>
</dbReference>
<organism evidence="11 12">
    <name type="scientific">Geothrix oryzae</name>
    <dbReference type="NCBI Taxonomy" id="2927975"/>
    <lineage>
        <taxon>Bacteria</taxon>
        <taxon>Pseudomonadati</taxon>
        <taxon>Acidobacteriota</taxon>
        <taxon>Holophagae</taxon>
        <taxon>Holophagales</taxon>
        <taxon>Holophagaceae</taxon>
        <taxon>Geothrix</taxon>
    </lineage>
</organism>
<dbReference type="Pfam" id="PF06429">
    <property type="entry name" value="Flg_bbr_C"/>
    <property type="match status" value="1"/>
</dbReference>
<dbReference type="PRINTS" id="PR01005">
    <property type="entry name" value="FLGHOOKAP1"/>
</dbReference>
<keyword evidence="6 7" id="KW-0975">Bacterial flagellum</keyword>
<evidence type="ECO:0000259" key="8">
    <source>
        <dbReference type="Pfam" id="PF00460"/>
    </source>
</evidence>
<dbReference type="EMBL" id="AP027079">
    <property type="protein sequence ID" value="BDU68919.1"/>
    <property type="molecule type" value="Genomic_DNA"/>
</dbReference>
<evidence type="ECO:0000256" key="3">
    <source>
        <dbReference type="ARBA" id="ARBA00009677"/>
    </source>
</evidence>
<keyword evidence="11" id="KW-0966">Cell projection</keyword>
<name>A0ABN6UVV8_9BACT</name>
<dbReference type="RefSeq" id="WP_286355554.1">
    <property type="nucleotide sequence ID" value="NZ_AP027079.1"/>
</dbReference>
<sequence length="497" mass="52115">MPGLNASLYLGLTGLQAQQSALNVVGHNIANVNTPGYTRQRADLTSNQSLIEGQVYFGTGVTLNTVQGIRDRFLDLQIYRETARQTGATERYSGVDAISASLGDSGSTGIAAQIQAFFQGFQELSARPEDGALRTNVVGKAQSMITALQSRYRLLADQRSSADLAVGSITNEVNVLTDQIARLNQQITTESGQGLDNDARDQRKALTDKLAGLVGINVFEGSKGEYQISLDSGAAVLVSGSNAYKLRVQAGSAQDGYSSVMSEMGGAPVDVTKGIKDGQLGAKLDLRDNILVGFQLQLDQIAAGVAGQVNALHKTGYAADGATTANAGPPPYDNYFFLGDAANGGLPGGITVASSYKGMVNALSVSSAIVKDPYLIAAAGVAGAKGNNDNAKAMANLQFSGTTVDTDHNGVGDTGYSTAAGRLISDVGTQAQNWKAQSDTQQNLVSALQTQRDRISGVDLDEEAANMMTFQRGYQASARFLSVINQLTDQLVNQFGR</sequence>
<keyword evidence="11" id="KW-0282">Flagellum</keyword>
<comment type="similarity">
    <text evidence="3 7">Belongs to the flagella basal body rod proteins family.</text>
</comment>
<dbReference type="InterPro" id="IPR010930">
    <property type="entry name" value="Flg_bb/hook_C_dom"/>
</dbReference>
<feature type="domain" description="Flagellar basal body rod protein N-terminal" evidence="8">
    <location>
        <begin position="8"/>
        <end position="38"/>
    </location>
</feature>
<reference evidence="12" key="1">
    <citation type="journal article" date="2023" name="Int. J. Syst. Evol. Microbiol.">
        <title>Mesoterricola silvestris gen. nov., sp. nov., Mesoterricola sediminis sp. nov., Geothrix oryzae sp. nov., Geothrix edaphica sp. nov., Geothrix rubra sp. nov., and Geothrix limicola sp. nov., six novel members of Acidobacteriota isolated from soils.</title>
        <authorList>
            <person name="Itoh H."/>
            <person name="Sugisawa Y."/>
            <person name="Mise K."/>
            <person name="Xu Z."/>
            <person name="Kuniyasu M."/>
            <person name="Ushijima N."/>
            <person name="Kawano K."/>
            <person name="Kobayashi E."/>
            <person name="Shiratori Y."/>
            <person name="Masuda Y."/>
            <person name="Senoo K."/>
        </authorList>
    </citation>
    <scope>NUCLEOTIDE SEQUENCE [LARGE SCALE GENOMIC DNA]</scope>
    <source>
        <strain evidence="12">Red222</strain>
    </source>
</reference>
<evidence type="ECO:0000256" key="1">
    <source>
        <dbReference type="ARBA" id="ARBA00004365"/>
    </source>
</evidence>
<dbReference type="InterPro" id="IPR001444">
    <property type="entry name" value="Flag_bb_rod_N"/>
</dbReference>
<dbReference type="SUPFAM" id="SSF64518">
    <property type="entry name" value="Phase 1 flagellin"/>
    <property type="match status" value="1"/>
</dbReference>
<evidence type="ECO:0000256" key="4">
    <source>
        <dbReference type="ARBA" id="ARBA00016244"/>
    </source>
</evidence>
<dbReference type="InterPro" id="IPR002371">
    <property type="entry name" value="FlgK"/>
</dbReference>
<gene>
    <name evidence="7 11" type="primary">flgK</name>
    <name evidence="11" type="ORF">GETHOR_10200</name>
</gene>
<comment type="subcellular location">
    <subcellularLocation>
        <location evidence="1 7">Bacterial flagellum</location>
    </subcellularLocation>
    <subcellularLocation>
        <location evidence="2 7">Secreted</location>
    </subcellularLocation>
</comment>
<dbReference type="InterPro" id="IPR053927">
    <property type="entry name" value="FlgK_helical"/>
</dbReference>
<feature type="domain" description="Flagellar basal-body/hook protein C-terminal" evidence="9">
    <location>
        <begin position="455"/>
        <end position="493"/>
    </location>
</feature>
<feature type="domain" description="Flagellar hook-associated protein FlgK helical" evidence="10">
    <location>
        <begin position="98"/>
        <end position="324"/>
    </location>
</feature>
<keyword evidence="5 7" id="KW-0964">Secreted</keyword>
<protein>
    <recommendedName>
        <fullName evidence="4 7">Flagellar hook-associated protein 1</fullName>
        <shortName evidence="7">HAP1</shortName>
    </recommendedName>
</protein>
<accession>A0ABN6UVV8</accession>
<dbReference type="PANTHER" id="PTHR30033">
    <property type="entry name" value="FLAGELLAR HOOK-ASSOCIATED PROTEIN 1"/>
    <property type="match status" value="1"/>
</dbReference>
<evidence type="ECO:0000256" key="5">
    <source>
        <dbReference type="ARBA" id="ARBA00022525"/>
    </source>
</evidence>
<keyword evidence="11" id="KW-0969">Cilium</keyword>
<dbReference type="Pfam" id="PF00460">
    <property type="entry name" value="Flg_bb_rod"/>
    <property type="match status" value="1"/>
</dbReference>
<evidence type="ECO:0000313" key="12">
    <source>
        <dbReference type="Proteomes" id="UP001242010"/>
    </source>
</evidence>
<evidence type="ECO:0000256" key="6">
    <source>
        <dbReference type="ARBA" id="ARBA00023143"/>
    </source>
</evidence>
<dbReference type="Pfam" id="PF22638">
    <property type="entry name" value="FlgK_D1"/>
    <property type="match status" value="1"/>
</dbReference>